<accession>A0ABU6UUA2</accession>
<protein>
    <submittedName>
        <fullName evidence="1">Uncharacterized protein</fullName>
    </submittedName>
</protein>
<sequence length="86" mass="9944">MELCPSWHTRYFRYSVFQWLVLGWGPLLRQQLLDECQSKPACNYNFYKHCFGSDKGFGSREPSYGLGSDLLEDCAQCGSMYVIAML</sequence>
<organism evidence="1 2">
    <name type="scientific">Stylosanthes scabra</name>
    <dbReference type="NCBI Taxonomy" id="79078"/>
    <lineage>
        <taxon>Eukaryota</taxon>
        <taxon>Viridiplantae</taxon>
        <taxon>Streptophyta</taxon>
        <taxon>Embryophyta</taxon>
        <taxon>Tracheophyta</taxon>
        <taxon>Spermatophyta</taxon>
        <taxon>Magnoliopsida</taxon>
        <taxon>eudicotyledons</taxon>
        <taxon>Gunneridae</taxon>
        <taxon>Pentapetalae</taxon>
        <taxon>rosids</taxon>
        <taxon>fabids</taxon>
        <taxon>Fabales</taxon>
        <taxon>Fabaceae</taxon>
        <taxon>Papilionoideae</taxon>
        <taxon>50 kb inversion clade</taxon>
        <taxon>dalbergioids sensu lato</taxon>
        <taxon>Dalbergieae</taxon>
        <taxon>Pterocarpus clade</taxon>
        <taxon>Stylosanthes</taxon>
    </lineage>
</organism>
<evidence type="ECO:0000313" key="2">
    <source>
        <dbReference type="Proteomes" id="UP001341840"/>
    </source>
</evidence>
<evidence type="ECO:0000313" key="1">
    <source>
        <dbReference type="EMBL" id="MED6163880.1"/>
    </source>
</evidence>
<dbReference type="EMBL" id="JASCZI010122192">
    <property type="protein sequence ID" value="MED6163880.1"/>
    <property type="molecule type" value="Genomic_DNA"/>
</dbReference>
<proteinExistence type="predicted"/>
<name>A0ABU6UUA2_9FABA</name>
<gene>
    <name evidence="1" type="ORF">PIB30_084287</name>
</gene>
<keyword evidence="2" id="KW-1185">Reference proteome</keyword>
<dbReference type="Proteomes" id="UP001341840">
    <property type="component" value="Unassembled WGS sequence"/>
</dbReference>
<comment type="caution">
    <text evidence="1">The sequence shown here is derived from an EMBL/GenBank/DDBJ whole genome shotgun (WGS) entry which is preliminary data.</text>
</comment>
<reference evidence="1 2" key="1">
    <citation type="journal article" date="2023" name="Plants (Basel)">
        <title>Bridging the Gap: Combining Genomics and Transcriptomics Approaches to Understand Stylosanthes scabra, an Orphan Legume from the Brazilian Caatinga.</title>
        <authorList>
            <person name="Ferreira-Neto J.R.C."/>
            <person name="da Silva M.D."/>
            <person name="Binneck E."/>
            <person name="de Melo N.F."/>
            <person name="da Silva R.H."/>
            <person name="de Melo A.L.T.M."/>
            <person name="Pandolfi V."/>
            <person name="Bustamante F.O."/>
            <person name="Brasileiro-Vidal A.C."/>
            <person name="Benko-Iseppon A.M."/>
        </authorList>
    </citation>
    <scope>NUCLEOTIDE SEQUENCE [LARGE SCALE GENOMIC DNA]</scope>
    <source>
        <tissue evidence="1">Leaves</tissue>
    </source>
</reference>